<feature type="region of interest" description="Disordered" evidence="1">
    <location>
        <begin position="159"/>
        <end position="189"/>
    </location>
</feature>
<evidence type="ECO:0000256" key="1">
    <source>
        <dbReference type="SAM" id="MobiDB-lite"/>
    </source>
</evidence>
<dbReference type="EMBL" id="OY288114">
    <property type="protein sequence ID" value="CAJ0888257.1"/>
    <property type="molecule type" value="Genomic_DNA"/>
</dbReference>
<gene>
    <name evidence="2" type="ORF">AMST5_03862</name>
</gene>
<protein>
    <submittedName>
        <fullName evidence="2">Uncharacterized protein</fullName>
    </submittedName>
</protein>
<sequence length="189" mass="21500">MIFVVRVMETLSLDSILRRARALCLDAGLDPDRPGQDGRPEWLRFIGEARSSLRQDLQTKDPLKLLESTYCVEQVREQEFARLAPSDETTDPLEKLERLYKEEMHEDFKRANPPANHAEDGEPILQDHLAPNFDAAPTRVAAREAPDPLETLRALEAATRDLTETSPDSAASALRDPDRHRALKEREDY</sequence>
<name>A0AA48M2N5_9ZZZZ</name>
<organism evidence="2">
    <name type="scientific">freshwater sediment metagenome</name>
    <dbReference type="NCBI Taxonomy" id="556182"/>
    <lineage>
        <taxon>unclassified sequences</taxon>
        <taxon>metagenomes</taxon>
        <taxon>ecological metagenomes</taxon>
    </lineage>
</organism>
<evidence type="ECO:0000313" key="2">
    <source>
        <dbReference type="EMBL" id="CAJ0888257.1"/>
    </source>
</evidence>
<proteinExistence type="predicted"/>
<dbReference type="AlphaFoldDB" id="A0AA48M2N5"/>
<feature type="compositionally biased region" description="Basic and acidic residues" evidence="1">
    <location>
        <begin position="175"/>
        <end position="189"/>
    </location>
</feature>
<accession>A0AA48M2N5</accession>
<reference evidence="2" key="1">
    <citation type="submission" date="2023-07" db="EMBL/GenBank/DDBJ databases">
        <authorList>
            <person name="Pelsma A.J. K."/>
        </authorList>
    </citation>
    <scope>NUCLEOTIDE SEQUENCE</scope>
</reference>